<evidence type="ECO:0000313" key="8">
    <source>
        <dbReference type="EMBL" id="GGY42568.1"/>
    </source>
</evidence>
<evidence type="ECO:0000313" key="9">
    <source>
        <dbReference type="Proteomes" id="UP000600946"/>
    </source>
</evidence>
<keyword evidence="5 7" id="KW-0472">Membrane</keyword>
<feature type="compositionally biased region" description="Polar residues" evidence="6">
    <location>
        <begin position="1"/>
        <end position="12"/>
    </location>
</feature>
<dbReference type="GeneID" id="96292034"/>
<dbReference type="PIRSF" id="PIRSF035875">
    <property type="entry name" value="RNase_BN"/>
    <property type="match status" value="1"/>
</dbReference>
<dbReference type="PANTHER" id="PTHR30213:SF0">
    <property type="entry name" value="UPF0761 MEMBRANE PROTEIN YIHY"/>
    <property type="match status" value="1"/>
</dbReference>
<feature type="region of interest" description="Disordered" evidence="6">
    <location>
        <begin position="1"/>
        <end position="57"/>
    </location>
</feature>
<dbReference type="NCBIfam" id="TIGR00765">
    <property type="entry name" value="yihY_not_rbn"/>
    <property type="match status" value="1"/>
</dbReference>
<dbReference type="Proteomes" id="UP000600946">
    <property type="component" value="Unassembled WGS sequence"/>
</dbReference>
<comment type="caution">
    <text evidence="8">The sequence shown here is derived from an EMBL/GenBank/DDBJ whole genome shotgun (WGS) entry which is preliminary data.</text>
</comment>
<gene>
    <name evidence="8" type="ORF">GCM10010326_40960</name>
</gene>
<evidence type="ECO:0000256" key="7">
    <source>
        <dbReference type="SAM" id="Phobius"/>
    </source>
</evidence>
<organism evidence="8 9">
    <name type="scientific">Streptomyces xanthochromogenes</name>
    <dbReference type="NCBI Taxonomy" id="67384"/>
    <lineage>
        <taxon>Bacteria</taxon>
        <taxon>Bacillati</taxon>
        <taxon>Actinomycetota</taxon>
        <taxon>Actinomycetes</taxon>
        <taxon>Kitasatosporales</taxon>
        <taxon>Streptomycetaceae</taxon>
        <taxon>Streptomyces</taxon>
    </lineage>
</organism>
<evidence type="ECO:0000256" key="2">
    <source>
        <dbReference type="ARBA" id="ARBA00022475"/>
    </source>
</evidence>
<dbReference type="Pfam" id="PF03631">
    <property type="entry name" value="Virul_fac_BrkB"/>
    <property type="match status" value="1"/>
</dbReference>
<keyword evidence="4 7" id="KW-1133">Transmembrane helix</keyword>
<evidence type="ECO:0000256" key="1">
    <source>
        <dbReference type="ARBA" id="ARBA00004651"/>
    </source>
</evidence>
<keyword evidence="3 7" id="KW-0812">Transmembrane</keyword>
<name>A0ABQ3A9I2_9ACTN</name>
<reference evidence="9" key="1">
    <citation type="journal article" date="2019" name="Int. J. Syst. Evol. Microbiol.">
        <title>The Global Catalogue of Microorganisms (GCM) 10K type strain sequencing project: providing services to taxonomists for standard genome sequencing and annotation.</title>
        <authorList>
            <consortium name="The Broad Institute Genomics Platform"/>
            <consortium name="The Broad Institute Genome Sequencing Center for Infectious Disease"/>
            <person name="Wu L."/>
            <person name="Ma J."/>
        </authorList>
    </citation>
    <scope>NUCLEOTIDE SEQUENCE [LARGE SCALE GENOMIC DNA]</scope>
    <source>
        <strain evidence="9">JCM 4594</strain>
    </source>
</reference>
<dbReference type="EMBL" id="BMUU01000006">
    <property type="protein sequence ID" value="GGY42568.1"/>
    <property type="molecule type" value="Genomic_DNA"/>
</dbReference>
<evidence type="ECO:0000256" key="4">
    <source>
        <dbReference type="ARBA" id="ARBA00022989"/>
    </source>
</evidence>
<feature type="transmembrane region" description="Helical" evidence="7">
    <location>
        <begin position="84"/>
        <end position="106"/>
    </location>
</feature>
<feature type="transmembrane region" description="Helical" evidence="7">
    <location>
        <begin position="264"/>
        <end position="288"/>
    </location>
</feature>
<protein>
    <submittedName>
        <fullName evidence="8">Uncharacterized protein</fullName>
    </submittedName>
</protein>
<evidence type="ECO:0000256" key="6">
    <source>
        <dbReference type="SAM" id="MobiDB-lite"/>
    </source>
</evidence>
<feature type="transmembrane region" description="Helical" evidence="7">
    <location>
        <begin position="188"/>
        <end position="213"/>
    </location>
</feature>
<feature type="transmembrane region" description="Helical" evidence="7">
    <location>
        <begin position="146"/>
        <end position="167"/>
    </location>
</feature>
<sequence length="369" mass="39619">MADTSQTPSSYWSRLRGRTADPAARETAGATPDVEPAGHTASPAGSDDEPSAPTDLPARSWLAVLRRTGREFLDDDLPDKAAALTYYGVLSLFPALLVLVSTLGVMGEKATRGILDNLGHLTPGPVHDLLDSAIRQLQGNGGTSSVVAVVSLIAALWSASSYVAAFIRAANAVYDLPEGRPVWKLTPLRLALTVTLMVVLAVSAVIVVFTGPLAQRAGDAIGAGDAAVATWNIAKWPVLLLLMVFMVALLFWRAPNVRGPGLRWLSPGSLLAVLLWLAASGGFALYVANFGSYNKTYGTLAGLVIFLIWVWLSNLAILLGLELDAELARQRAISGGHPEGEEPYVEPRDTRKWPARLRRRVRRRRNTSK</sequence>
<keyword evidence="2" id="KW-1003">Cell membrane</keyword>
<comment type="subcellular location">
    <subcellularLocation>
        <location evidence="1">Cell membrane</location>
        <topology evidence="1">Multi-pass membrane protein</topology>
    </subcellularLocation>
</comment>
<accession>A0ABQ3A9I2</accession>
<feature type="transmembrane region" description="Helical" evidence="7">
    <location>
        <begin position="300"/>
        <end position="321"/>
    </location>
</feature>
<feature type="transmembrane region" description="Helical" evidence="7">
    <location>
        <begin position="233"/>
        <end position="252"/>
    </location>
</feature>
<evidence type="ECO:0000256" key="5">
    <source>
        <dbReference type="ARBA" id="ARBA00023136"/>
    </source>
</evidence>
<dbReference type="PANTHER" id="PTHR30213">
    <property type="entry name" value="INNER MEMBRANE PROTEIN YHJD"/>
    <property type="match status" value="1"/>
</dbReference>
<keyword evidence="9" id="KW-1185">Reference proteome</keyword>
<evidence type="ECO:0000256" key="3">
    <source>
        <dbReference type="ARBA" id="ARBA00022692"/>
    </source>
</evidence>
<dbReference type="InterPro" id="IPR017039">
    <property type="entry name" value="Virul_fac_BrkB"/>
</dbReference>
<dbReference type="RefSeq" id="WP_190027899.1">
    <property type="nucleotide sequence ID" value="NZ_BMUU01000006.1"/>
</dbReference>
<proteinExistence type="predicted"/>